<dbReference type="InterPro" id="IPR046582">
    <property type="entry name" value="DUF6630"/>
</dbReference>
<dbReference type="Pfam" id="PF20335">
    <property type="entry name" value="DUF6630"/>
    <property type="match status" value="1"/>
</dbReference>
<sequence length="171" mass="19615">MLKEVFSKQQILAAEQLLALISPSAEMTRQHIQALREIELDEDEVEEFEDDPQQLMWIVKDVADWESVYFVDWKDTESFVQSVRQLAEARDAEVTFGVEDAEDEDFLDDTTVPELMVTAHDELHKQGLVLWNWSTDSDCYSGFITTRDVAAQLVALGEVLEVEIREGSEPF</sequence>
<gene>
    <name evidence="2" type="ORF">CCOS864_01633</name>
</gene>
<dbReference type="RefSeq" id="WP_115085878.1">
    <property type="nucleotide sequence ID" value="NZ_CBCSFG010000016.1"/>
</dbReference>
<dbReference type="EMBL" id="UIDD01000005">
    <property type="protein sequence ID" value="SUQ62204.1"/>
    <property type="molecule type" value="Genomic_DNA"/>
</dbReference>
<proteinExistence type="predicted"/>
<reference evidence="3" key="1">
    <citation type="submission" date="2018-07" db="EMBL/GenBank/DDBJ databases">
        <authorList>
            <person name="Blom J."/>
        </authorList>
    </citation>
    <scope>NUCLEOTIDE SEQUENCE [LARGE SCALE GENOMIC DNA]</scope>
    <source>
        <strain evidence="3">CCOS 864</strain>
    </source>
</reference>
<organism evidence="2 3">
    <name type="scientific">Pseudomonas wadenswilerensis</name>
    <dbReference type="NCBI Taxonomy" id="1785161"/>
    <lineage>
        <taxon>Bacteria</taxon>
        <taxon>Pseudomonadati</taxon>
        <taxon>Pseudomonadota</taxon>
        <taxon>Gammaproteobacteria</taxon>
        <taxon>Pseudomonadales</taxon>
        <taxon>Pseudomonadaceae</taxon>
        <taxon>Pseudomonas</taxon>
    </lineage>
</organism>
<evidence type="ECO:0000313" key="3">
    <source>
        <dbReference type="Proteomes" id="UP000255177"/>
    </source>
</evidence>
<feature type="domain" description="DUF6630" evidence="1">
    <location>
        <begin position="14"/>
        <end position="166"/>
    </location>
</feature>
<accession>A0A380SX78</accession>
<evidence type="ECO:0000313" key="2">
    <source>
        <dbReference type="EMBL" id="SUQ62204.1"/>
    </source>
</evidence>
<dbReference type="AlphaFoldDB" id="A0A380SX78"/>
<protein>
    <recommendedName>
        <fullName evidence="1">DUF6630 domain-containing protein</fullName>
    </recommendedName>
</protein>
<dbReference type="Proteomes" id="UP000255177">
    <property type="component" value="Unassembled WGS sequence"/>
</dbReference>
<evidence type="ECO:0000259" key="1">
    <source>
        <dbReference type="Pfam" id="PF20335"/>
    </source>
</evidence>
<name>A0A380SX78_9PSED</name>
<keyword evidence="3" id="KW-1185">Reference proteome</keyword>